<dbReference type="AlphaFoldDB" id="F8JKR5"/>
<dbReference type="GO" id="GO:0004739">
    <property type="term" value="F:pyruvate dehydrogenase (acetyl-transferring) activity"/>
    <property type="evidence" value="ECO:0007669"/>
    <property type="project" value="UniProtKB-UniRule"/>
</dbReference>
<dbReference type="OrthoDB" id="3512513at2"/>
<dbReference type="Pfam" id="PF02780">
    <property type="entry name" value="Transketolase_C"/>
    <property type="match status" value="1"/>
</dbReference>
<comment type="cofactor">
    <cofactor evidence="1 7">
        <name>thiamine diphosphate</name>
        <dbReference type="ChEBI" id="CHEBI:58937"/>
    </cofactor>
</comment>
<dbReference type="SUPFAM" id="SSF52518">
    <property type="entry name" value="Thiamin diphosphate-binding fold (THDP-binding)"/>
    <property type="match status" value="1"/>
</dbReference>
<dbReference type="InterPro" id="IPR027110">
    <property type="entry name" value="PDHB_mito-type"/>
</dbReference>
<sequence length="333" mass="35812">MRVADNLNHALRSFLADDPAAYLLGEDVIDPYGGAFKVTRGLSTAFPDRVLTTPLSEGGIVGVGAGLALTGSPAVVEIMFADFVALAFDQLVNFASKSLTMYGRRLPMPLVVRCPSGGRRGYGPTHSQSPQKHFIGVPGLSVYEVSPFHDNGALLTSIVERAEPALLFEDKVLYTRPMFENGTVDDLFSYDFPADGVARVHVVDDPDACDCVLIAPGGVTDRALQAARRLLLEHEISVQILVPARLYPFDLEPLLPLLRGAGSVFVAEESTAGGTWGHQVAQQVHQALWGRLRHPVTLIHSADSIIPTAGHLEEQVLLQAGTICETVVETLRG</sequence>
<geneLocation type="plasmid" evidence="9 10">
    <name>pSCATT</name>
</geneLocation>
<dbReference type="InterPro" id="IPR005475">
    <property type="entry name" value="Transketolase-like_Pyr-bd"/>
</dbReference>
<keyword evidence="9" id="KW-0614">Plasmid</keyword>
<organism evidence="9 10">
    <name type="scientific">Streptantibioticus cattleyicolor (strain ATCC 35852 / DSM 46488 / JCM 4925 / NBRC 14057 / NRRL 8057)</name>
    <name type="common">Streptomyces cattleya</name>
    <dbReference type="NCBI Taxonomy" id="1003195"/>
    <lineage>
        <taxon>Bacteria</taxon>
        <taxon>Bacillati</taxon>
        <taxon>Actinomycetota</taxon>
        <taxon>Actinomycetes</taxon>
        <taxon>Kitasatosporales</taxon>
        <taxon>Streptomycetaceae</taxon>
        <taxon>Streptantibioticus</taxon>
    </lineage>
</organism>
<dbReference type="PATRIC" id="fig|1003195.11.peg.1430"/>
<proteinExistence type="predicted"/>
<comment type="catalytic activity">
    <reaction evidence="7">
        <text>N(6)-[(R)-lipoyl]-L-lysyl-[protein] + pyruvate + H(+) = N(6)-[(R)-S(8)-acetyldihydrolipoyl]-L-lysyl-[protein] + CO2</text>
        <dbReference type="Rhea" id="RHEA:19189"/>
        <dbReference type="Rhea" id="RHEA-COMP:10474"/>
        <dbReference type="Rhea" id="RHEA-COMP:10478"/>
        <dbReference type="ChEBI" id="CHEBI:15361"/>
        <dbReference type="ChEBI" id="CHEBI:15378"/>
        <dbReference type="ChEBI" id="CHEBI:16526"/>
        <dbReference type="ChEBI" id="CHEBI:83099"/>
        <dbReference type="ChEBI" id="CHEBI:83111"/>
        <dbReference type="EC" id="1.2.4.1"/>
    </reaction>
</comment>
<protein>
    <recommendedName>
        <fullName evidence="3 7">Pyruvate dehydrogenase E1 component subunit beta</fullName>
        <ecNumber evidence="2 7">1.2.4.1</ecNumber>
    </recommendedName>
</protein>
<evidence type="ECO:0000259" key="8">
    <source>
        <dbReference type="SMART" id="SM00861"/>
    </source>
</evidence>
<dbReference type="Pfam" id="PF02779">
    <property type="entry name" value="Transket_pyr"/>
    <property type="match status" value="1"/>
</dbReference>
<evidence type="ECO:0000256" key="1">
    <source>
        <dbReference type="ARBA" id="ARBA00001964"/>
    </source>
</evidence>
<keyword evidence="4 7" id="KW-0560">Oxidoreductase</keyword>
<gene>
    <name evidence="9" type="ordered locus">SCATT_p02490</name>
</gene>
<accession>F8JKR5</accession>
<dbReference type="GO" id="GO:0006086">
    <property type="term" value="P:pyruvate decarboxylation to acetyl-CoA"/>
    <property type="evidence" value="ECO:0007669"/>
    <property type="project" value="InterPro"/>
</dbReference>
<dbReference type="PANTHER" id="PTHR11624">
    <property type="entry name" value="DEHYDROGENASE RELATED"/>
    <property type="match status" value="1"/>
</dbReference>
<dbReference type="Gene3D" id="3.40.50.970">
    <property type="match status" value="1"/>
</dbReference>
<dbReference type="RefSeq" id="WP_014151926.1">
    <property type="nucleotide sequence ID" value="NC_016113.1"/>
</dbReference>
<dbReference type="EC" id="1.2.4.1" evidence="2 7"/>
<accession>G8XEZ1</accession>
<evidence type="ECO:0000313" key="9">
    <source>
        <dbReference type="EMBL" id="AEW98442.1"/>
    </source>
</evidence>
<dbReference type="KEGG" id="scy:SCATT_p02490"/>
<dbReference type="Proteomes" id="UP000007842">
    <property type="component" value="Plasmid pSCATT"/>
</dbReference>
<evidence type="ECO:0000256" key="5">
    <source>
        <dbReference type="ARBA" id="ARBA00023052"/>
    </source>
</evidence>
<keyword evidence="10" id="KW-1185">Reference proteome</keyword>
<name>F8JKR5_STREN</name>
<evidence type="ECO:0000256" key="6">
    <source>
        <dbReference type="ARBA" id="ARBA00023317"/>
    </source>
</evidence>
<dbReference type="SMART" id="SM00861">
    <property type="entry name" value="Transket_pyr"/>
    <property type="match status" value="1"/>
</dbReference>
<dbReference type="SUPFAM" id="SSF52922">
    <property type="entry name" value="TK C-terminal domain-like"/>
    <property type="match status" value="1"/>
</dbReference>
<keyword evidence="5 7" id="KW-0786">Thiamine pyrophosphate</keyword>
<feature type="domain" description="Transketolase-like pyrimidine-binding" evidence="8">
    <location>
        <begin position="1"/>
        <end position="176"/>
    </location>
</feature>
<dbReference type="InterPro" id="IPR033248">
    <property type="entry name" value="Transketolase_C"/>
</dbReference>
<dbReference type="PANTHER" id="PTHR11624:SF96">
    <property type="entry name" value="PYRUVATE DEHYDROGENASE E1 COMPONENT SUBUNIT BETA, MITOCHONDRIAL"/>
    <property type="match status" value="1"/>
</dbReference>
<evidence type="ECO:0000256" key="2">
    <source>
        <dbReference type="ARBA" id="ARBA00012281"/>
    </source>
</evidence>
<dbReference type="KEGG" id="sct:SCAT_p1479"/>
<evidence type="ECO:0000256" key="7">
    <source>
        <dbReference type="RuleBase" id="RU364074"/>
    </source>
</evidence>
<dbReference type="EMBL" id="CP003229">
    <property type="protein sequence ID" value="AEW98442.1"/>
    <property type="molecule type" value="Genomic_DNA"/>
</dbReference>
<evidence type="ECO:0000313" key="10">
    <source>
        <dbReference type="Proteomes" id="UP000007842"/>
    </source>
</evidence>
<dbReference type="HOGENOM" id="CLU_012907_1_0_11"/>
<reference evidence="10" key="1">
    <citation type="submission" date="2011-12" db="EMBL/GenBank/DDBJ databases">
        <title>Complete genome sequence of Streptomyces cattleya strain DSM 46488.</title>
        <authorList>
            <person name="Ou H.-Y."/>
            <person name="Li P."/>
            <person name="Zhao C."/>
            <person name="O'Hagan D."/>
            <person name="Deng Z."/>
        </authorList>
    </citation>
    <scope>NUCLEOTIDE SEQUENCE [LARGE SCALE GENOMIC DNA]</scope>
    <source>
        <strain evidence="10">ATCC 35852 / DSM 46488 / JCM 4925 / NBRC 14057 / NRRL 8057</strain>
        <plasmid evidence="10">Plasmid pSCATT</plasmid>
    </source>
</reference>
<evidence type="ECO:0000256" key="4">
    <source>
        <dbReference type="ARBA" id="ARBA00023002"/>
    </source>
</evidence>
<dbReference type="Gene3D" id="3.40.50.920">
    <property type="match status" value="1"/>
</dbReference>
<dbReference type="GO" id="GO:0000287">
    <property type="term" value="F:magnesium ion binding"/>
    <property type="evidence" value="ECO:0007669"/>
    <property type="project" value="UniProtKB-ARBA"/>
</dbReference>
<evidence type="ECO:0000256" key="3">
    <source>
        <dbReference type="ARBA" id="ARBA00016138"/>
    </source>
</evidence>
<dbReference type="InterPro" id="IPR009014">
    <property type="entry name" value="Transketo_C/PFOR_II"/>
</dbReference>
<comment type="function">
    <text evidence="7">The pyruvate dehydrogenase complex catalyzes the overall conversion of pyruvate to acetyl-CoA and CO2.</text>
</comment>
<dbReference type="InterPro" id="IPR029061">
    <property type="entry name" value="THDP-binding"/>
</dbReference>
<keyword evidence="6 7" id="KW-0670">Pyruvate</keyword>